<keyword evidence="5 8" id="KW-0472">Membrane</keyword>
<dbReference type="PROSITE" id="PS50261">
    <property type="entry name" value="G_PROTEIN_RECEP_F2_4"/>
    <property type="match status" value="1"/>
</dbReference>
<evidence type="ECO:0000256" key="8">
    <source>
        <dbReference type="SAM" id="Phobius"/>
    </source>
</evidence>
<dbReference type="PANTHER" id="PTHR45620:SF25">
    <property type="entry name" value="GLUCAGON-LIKE PEPTIDE 1 RECEPTOR"/>
    <property type="match status" value="1"/>
</dbReference>
<evidence type="ECO:0000256" key="4">
    <source>
        <dbReference type="ARBA" id="ARBA00023040"/>
    </source>
</evidence>
<keyword evidence="7" id="KW-0807">Transducer</keyword>
<evidence type="ECO:0000256" key="7">
    <source>
        <dbReference type="ARBA" id="ARBA00023224"/>
    </source>
</evidence>
<keyword evidence="3 8" id="KW-1133">Transmembrane helix</keyword>
<dbReference type="FunFam" id="1.20.1070.10:FF:001305">
    <property type="entry name" value="Uncharacterized protein"/>
    <property type="match status" value="1"/>
</dbReference>
<dbReference type="SUPFAM" id="SSF111418">
    <property type="entry name" value="Hormone receptor domain"/>
    <property type="match status" value="1"/>
</dbReference>
<feature type="transmembrane region" description="Helical" evidence="8">
    <location>
        <begin position="66"/>
        <end position="92"/>
    </location>
</feature>
<dbReference type="PRINTS" id="PR00249">
    <property type="entry name" value="GPCRSECRETIN"/>
</dbReference>
<feature type="transmembrane region" description="Helical" evidence="8">
    <location>
        <begin position="166"/>
        <end position="185"/>
    </location>
</feature>
<evidence type="ECO:0000256" key="5">
    <source>
        <dbReference type="ARBA" id="ARBA00023136"/>
    </source>
</evidence>
<dbReference type="GO" id="GO:0004967">
    <property type="term" value="F:glucagon receptor activity"/>
    <property type="evidence" value="ECO:0007669"/>
    <property type="project" value="TreeGrafter"/>
</dbReference>
<dbReference type="PANTHER" id="PTHR45620">
    <property type="entry name" value="PDF RECEPTOR-LIKE PROTEIN-RELATED"/>
    <property type="match status" value="1"/>
</dbReference>
<name>M7AJE7_CHEMY</name>
<keyword evidence="11" id="KW-1185">Reference proteome</keyword>
<dbReference type="GO" id="GO:0044508">
    <property type="term" value="F:glucagon-like peptide 1 receptor activity"/>
    <property type="evidence" value="ECO:0007669"/>
    <property type="project" value="TreeGrafter"/>
</dbReference>
<keyword evidence="4" id="KW-0297">G-protein coupled receptor</keyword>
<accession>M7AJE7</accession>
<evidence type="ECO:0000259" key="9">
    <source>
        <dbReference type="PROSITE" id="PS50261"/>
    </source>
</evidence>
<dbReference type="GO" id="GO:0017046">
    <property type="term" value="F:peptide hormone binding"/>
    <property type="evidence" value="ECO:0007669"/>
    <property type="project" value="TreeGrafter"/>
</dbReference>
<evidence type="ECO:0000256" key="3">
    <source>
        <dbReference type="ARBA" id="ARBA00022989"/>
    </source>
</evidence>
<dbReference type="InterPro" id="IPR050332">
    <property type="entry name" value="GPCR_2"/>
</dbReference>
<dbReference type="Gene3D" id="1.20.1070.10">
    <property type="entry name" value="Rhodopsin 7-helix transmembrane proteins"/>
    <property type="match status" value="1"/>
</dbReference>
<evidence type="ECO:0000313" key="11">
    <source>
        <dbReference type="Proteomes" id="UP000031443"/>
    </source>
</evidence>
<dbReference type="AlphaFoldDB" id="M7AJE7"/>
<keyword evidence="6 10" id="KW-0675">Receptor</keyword>
<evidence type="ECO:0000313" key="10">
    <source>
        <dbReference type="EMBL" id="EMP24499.1"/>
    </source>
</evidence>
<organism evidence="10 11">
    <name type="scientific">Chelonia mydas</name>
    <name type="common">Green sea-turtle</name>
    <name type="synonym">Chelonia agassizi</name>
    <dbReference type="NCBI Taxonomy" id="8469"/>
    <lineage>
        <taxon>Eukaryota</taxon>
        <taxon>Metazoa</taxon>
        <taxon>Chordata</taxon>
        <taxon>Craniata</taxon>
        <taxon>Vertebrata</taxon>
        <taxon>Euteleostomi</taxon>
        <taxon>Archelosauria</taxon>
        <taxon>Testudinata</taxon>
        <taxon>Testudines</taxon>
        <taxon>Cryptodira</taxon>
        <taxon>Durocryptodira</taxon>
        <taxon>Americhelydia</taxon>
        <taxon>Chelonioidea</taxon>
        <taxon>Cheloniidae</taxon>
        <taxon>Chelonia</taxon>
    </lineage>
</organism>
<dbReference type="Gene3D" id="4.10.1240.10">
    <property type="entry name" value="GPCR, family 2, extracellular hormone receptor domain"/>
    <property type="match status" value="1"/>
</dbReference>
<dbReference type="eggNOG" id="KOG4564">
    <property type="taxonomic scope" value="Eukaryota"/>
</dbReference>
<feature type="domain" description="G-protein coupled receptors family 2 profile 2" evidence="9">
    <location>
        <begin position="69"/>
        <end position="199"/>
    </location>
</feature>
<evidence type="ECO:0000256" key="1">
    <source>
        <dbReference type="ARBA" id="ARBA00004141"/>
    </source>
</evidence>
<feature type="transmembrane region" description="Helical" evidence="8">
    <location>
        <begin position="104"/>
        <end position="121"/>
    </location>
</feature>
<dbReference type="PRINTS" id="PR01355">
    <property type="entry name" value="GLUCAGNLIKER"/>
</dbReference>
<dbReference type="InterPro" id="IPR003292">
    <property type="entry name" value="GPCR_2_GLP1_rcpt"/>
</dbReference>
<dbReference type="GO" id="GO:0007189">
    <property type="term" value="P:adenylate cyclase-activating G protein-coupled receptor signaling pathway"/>
    <property type="evidence" value="ECO:0007669"/>
    <property type="project" value="TreeGrafter"/>
</dbReference>
<gene>
    <name evidence="10" type="ORF">UY3_18424</name>
</gene>
<dbReference type="InterPro" id="IPR036445">
    <property type="entry name" value="GPCR_2_extracell_dom_sf"/>
</dbReference>
<dbReference type="InterPro" id="IPR000832">
    <property type="entry name" value="GPCR_2_secretin-like"/>
</dbReference>
<comment type="subcellular location">
    <subcellularLocation>
        <location evidence="1">Membrane</location>
        <topology evidence="1">Multi-pass membrane protein</topology>
    </subcellularLocation>
</comment>
<evidence type="ECO:0000256" key="6">
    <source>
        <dbReference type="ARBA" id="ARBA00023170"/>
    </source>
</evidence>
<dbReference type="STRING" id="8469.M7AJE7"/>
<dbReference type="Pfam" id="PF00002">
    <property type="entry name" value="7tm_2"/>
    <property type="match status" value="1"/>
</dbReference>
<dbReference type="GO" id="GO:0007166">
    <property type="term" value="P:cell surface receptor signaling pathway"/>
    <property type="evidence" value="ECO:0007669"/>
    <property type="project" value="InterPro"/>
</dbReference>
<dbReference type="InterPro" id="IPR017981">
    <property type="entry name" value="GPCR_2-like_7TM"/>
</dbReference>
<dbReference type="GO" id="GO:0005886">
    <property type="term" value="C:plasma membrane"/>
    <property type="evidence" value="ECO:0007669"/>
    <property type="project" value="TreeGrafter"/>
</dbReference>
<dbReference type="EMBL" id="KB600878">
    <property type="protein sequence ID" value="EMP24499.1"/>
    <property type="molecule type" value="Genomic_DNA"/>
</dbReference>
<sequence length="257" mass="29739">MNELKCLLQEKSKVKNSCNKVTVLHGQVYRFCTPEGTWLLKENSTLPWKNISECEASDGDAPEEQLLYVSVIYTIGYALSFSALVVATAILLGFRHLHCTRNYIHLNLFTSFILRAVSVFIKDSVVKWMYKTATPEHQWEGLISYQESLSCRLVFVLMQYCVAANYYWLLVEGMYLYTLLVLSVFSEQRIFRLYLCIGWVKVFVRTRDIKSLAKNTAAFYTSGRKPCSTYRCCKLLRFGPFLLLLQTFQTDMGIETH</sequence>
<proteinExistence type="predicted"/>
<dbReference type="GO" id="GO:0045777">
    <property type="term" value="P:positive regulation of blood pressure"/>
    <property type="evidence" value="ECO:0007669"/>
    <property type="project" value="TreeGrafter"/>
</dbReference>
<reference evidence="11" key="1">
    <citation type="journal article" date="2013" name="Nat. Genet.">
        <title>The draft genomes of soft-shell turtle and green sea turtle yield insights into the development and evolution of the turtle-specific body plan.</title>
        <authorList>
            <person name="Wang Z."/>
            <person name="Pascual-Anaya J."/>
            <person name="Zadissa A."/>
            <person name="Li W."/>
            <person name="Niimura Y."/>
            <person name="Huang Z."/>
            <person name="Li C."/>
            <person name="White S."/>
            <person name="Xiong Z."/>
            <person name="Fang D."/>
            <person name="Wang B."/>
            <person name="Ming Y."/>
            <person name="Chen Y."/>
            <person name="Zheng Y."/>
            <person name="Kuraku S."/>
            <person name="Pignatelli M."/>
            <person name="Herrero J."/>
            <person name="Beal K."/>
            <person name="Nozawa M."/>
            <person name="Li Q."/>
            <person name="Wang J."/>
            <person name="Zhang H."/>
            <person name="Yu L."/>
            <person name="Shigenobu S."/>
            <person name="Wang J."/>
            <person name="Liu J."/>
            <person name="Flicek P."/>
            <person name="Searle S."/>
            <person name="Wang J."/>
            <person name="Kuratani S."/>
            <person name="Yin Y."/>
            <person name="Aken B."/>
            <person name="Zhang G."/>
            <person name="Irie N."/>
        </authorList>
    </citation>
    <scope>NUCLEOTIDE SEQUENCE [LARGE SCALE GENOMIC DNA]</scope>
</reference>
<keyword evidence="2 8" id="KW-0812">Transmembrane</keyword>
<protein>
    <submittedName>
        <fullName evidence="10">Glucagon-like peptide 1 receptor</fullName>
    </submittedName>
</protein>
<dbReference type="Proteomes" id="UP000031443">
    <property type="component" value="Unassembled WGS sequence"/>
</dbReference>
<evidence type="ECO:0000256" key="2">
    <source>
        <dbReference type="ARBA" id="ARBA00022692"/>
    </source>
</evidence>